<dbReference type="InterPro" id="IPR023997">
    <property type="entry name" value="TonB-dep_OMP_SusC/RagA_CS"/>
</dbReference>
<dbReference type="SMART" id="SM00965">
    <property type="entry name" value="STN"/>
    <property type="match status" value="1"/>
</dbReference>
<evidence type="ECO:0000313" key="10">
    <source>
        <dbReference type="EMBL" id="SEB00054.1"/>
    </source>
</evidence>
<feature type="domain" description="Secretin/TonB short N-terminal" evidence="8">
    <location>
        <begin position="75"/>
        <end position="126"/>
    </location>
</feature>
<comment type="subcellular location">
    <subcellularLocation>
        <location evidence="6">Cell outer membrane</location>
        <topology evidence="6">Multi-pass membrane protein</topology>
    </subcellularLocation>
</comment>
<evidence type="ECO:0000313" key="11">
    <source>
        <dbReference type="Proteomes" id="UP000183040"/>
    </source>
</evidence>
<dbReference type="Pfam" id="PF13715">
    <property type="entry name" value="CarbopepD_reg_2"/>
    <property type="match status" value="1"/>
</dbReference>
<dbReference type="GO" id="GO:0009279">
    <property type="term" value="C:cell outer membrane"/>
    <property type="evidence" value="ECO:0007669"/>
    <property type="project" value="UniProtKB-SubCell"/>
</dbReference>
<keyword evidence="1 6" id="KW-0813">Transport</keyword>
<dbReference type="InterPro" id="IPR023996">
    <property type="entry name" value="TonB-dep_OMP_SusC/RagA"/>
</dbReference>
<evidence type="ECO:0000256" key="6">
    <source>
        <dbReference type="PROSITE-ProRule" id="PRU01360"/>
    </source>
</evidence>
<dbReference type="GO" id="GO:0006826">
    <property type="term" value="P:iron ion transport"/>
    <property type="evidence" value="ECO:0007669"/>
    <property type="project" value="UniProtKB-KW"/>
</dbReference>
<keyword evidence="2" id="KW-0410">Iron transport</keyword>
<dbReference type="Pfam" id="PF07660">
    <property type="entry name" value="STN"/>
    <property type="match status" value="1"/>
</dbReference>
<sequence>MQKHCSIQFFWIGKLLCVTLNKIPLPMRLLIIMLCISVGCISAANTYAQNTILELNVENQTVESVLNKIEAQTEFMFFYNSKQVDVHRRVSITANKQNVFKILDELFKNTDVAYSVLDKSIILSNKQLLKTENQKKITGKVVDVNGEPIIGATVAVRGATVGTVSDIDGNFVLYVEAGKEVWLDVSYIGYKKQEIKTDGNKPLAITLIENMAMLDEVVVVGYGVQKKVNLTGSVATVSFGKEMNSRPLTNVSSALSGMVPGLNVRQSSGTPGADGASLTLRGASLNGGSPYVLIDGMPGDLNQISPNDIENISVLKDAASAAIYGNKAANGVILITTKSGVSNSGKISFEYNGNVGFSKPTNLFDVISDTPDHMTVINNILKNSGQSARYTTEIEEWREGSKTDPLRYPNTNWWDALIKDNVIQTHQFSARGNNGKISFYTSVNYQDNNGLIPNSSYQSTTFRNNIEYKVNDWLKLGNIMTSMYGKNDPADLGAAFTWFMATTPGMVPQSPDGRYGGAQTVGESGANNLLQIVEWNRGSKEKRRFTTKFFAELTPAKGWKINANYYRDFYSYYESYVVDQQPRWNFQTNTMTFTGVDTSQGYRRQNTEGKADNYNMNVFSSYTKKLKEHEFSLMLGYEQGVDVGKGFSNLRQGLYSPEVPNATASGDLLSGANHNEDAYQSVFSRLNYNLADRYLFELNWRVDGSSRFAEGHRWGHFPSVSLAWRVSEEKFWRSMRKYVENFKLRASYGALGNNNVGLYATKEIYNSANTAFGDKVQAGIVPGGFVNNELTWEKTRVLDIGVDINFLKNFSLSVDFYNKETLNILTSRPISYNNGTSSGPVINGPKVRNRGVEFELNYTGQIAQGLGLQVSLNGALNQNKVTEYQGKDKLIQGGGTPYGYIVEGQPIGKFYIMKVDHIVQSKDEIDAMSADGYRFGLGGIPGPGDFLFSDTYGDKRINENDRVLIGNPQPKFTFGANVGLNYKNIDFNVLFSGVLGWDRYINNQFTSLSAHTVGYLYPKEFLNMYTDEKPSKDYPKVYTNNSKNQVSVGSTWHLHKADYMRIKTIQIGYTLPANISRKIFMDKLRVYANLENFFTITSYPGLDPEIAGDIDYPLLKTASIGINISF</sequence>
<organism evidence="10 11">
    <name type="scientific">Bacteroides xylanisolvens</name>
    <dbReference type="NCBI Taxonomy" id="371601"/>
    <lineage>
        <taxon>Bacteria</taxon>
        <taxon>Pseudomonadati</taxon>
        <taxon>Bacteroidota</taxon>
        <taxon>Bacteroidia</taxon>
        <taxon>Bacteroidales</taxon>
        <taxon>Bacteroidaceae</taxon>
        <taxon>Bacteroides</taxon>
    </lineage>
</organism>
<dbReference type="Pfam" id="PF07715">
    <property type="entry name" value="Plug"/>
    <property type="match status" value="1"/>
</dbReference>
<name>A0A1H4FRY2_9BACE</name>
<dbReference type="InterPro" id="IPR008969">
    <property type="entry name" value="CarboxyPept-like_regulatory"/>
</dbReference>
<dbReference type="AlphaFoldDB" id="A0A1H4FRY2"/>
<dbReference type="EMBL" id="NFLW01000004">
    <property type="protein sequence ID" value="OUQ73527.1"/>
    <property type="molecule type" value="Genomic_DNA"/>
</dbReference>
<dbReference type="NCBIfam" id="TIGR04056">
    <property type="entry name" value="OMP_RagA_SusC"/>
    <property type="match status" value="1"/>
</dbReference>
<dbReference type="Proteomes" id="UP000183040">
    <property type="component" value="Unassembled WGS sequence"/>
</dbReference>
<evidence type="ECO:0000259" key="8">
    <source>
        <dbReference type="SMART" id="SM00965"/>
    </source>
</evidence>
<dbReference type="FunFam" id="2.60.40.1120:FF:000003">
    <property type="entry name" value="Outer membrane protein Omp121"/>
    <property type="match status" value="1"/>
</dbReference>
<dbReference type="InterPro" id="IPR037066">
    <property type="entry name" value="Plug_dom_sf"/>
</dbReference>
<reference evidence="12" key="2">
    <citation type="submission" date="2017-04" db="EMBL/GenBank/DDBJ databases">
        <title>Function of individual gut microbiota members based on whole genome sequencing of pure cultures obtained from chicken caecum.</title>
        <authorList>
            <person name="Medvecky M."/>
            <person name="Cejkova D."/>
            <person name="Polansky O."/>
            <person name="Karasova D."/>
            <person name="Kubasova T."/>
            <person name="Cizek A."/>
            <person name="Rychlik I."/>
        </authorList>
    </citation>
    <scope>NUCLEOTIDE SEQUENCE [LARGE SCALE GENOMIC DNA]</scope>
    <source>
        <strain evidence="12">An109</strain>
    </source>
</reference>
<protein>
    <submittedName>
        <fullName evidence="10">TonB-linked outer membrane protein, SusC/RagA family</fullName>
    </submittedName>
</protein>
<dbReference type="EMBL" id="FNRP01000022">
    <property type="protein sequence ID" value="SEB00054.1"/>
    <property type="molecule type" value="Genomic_DNA"/>
</dbReference>
<dbReference type="FunFam" id="2.170.130.10:FF:000003">
    <property type="entry name" value="SusC/RagA family TonB-linked outer membrane protein"/>
    <property type="match status" value="1"/>
</dbReference>
<dbReference type="Gene3D" id="2.60.40.1120">
    <property type="entry name" value="Carboxypeptidase-like, regulatory domain"/>
    <property type="match status" value="1"/>
</dbReference>
<evidence type="ECO:0000256" key="2">
    <source>
        <dbReference type="ARBA" id="ARBA00022496"/>
    </source>
</evidence>
<reference evidence="9" key="3">
    <citation type="journal article" date="2018" name="BMC Genomics">
        <title>Whole genome sequencing and function prediction of 133 gut anaerobes isolated from chicken caecum in pure cultures.</title>
        <authorList>
            <person name="Medvecky M."/>
            <person name="Cejkova D."/>
            <person name="Polansky O."/>
            <person name="Karasova D."/>
            <person name="Kubasova T."/>
            <person name="Cizek A."/>
            <person name="Rychlik I."/>
        </authorList>
    </citation>
    <scope>NUCLEOTIDE SEQUENCE</scope>
    <source>
        <strain evidence="9">An109</strain>
    </source>
</reference>
<dbReference type="Proteomes" id="UP000196036">
    <property type="component" value="Unassembled WGS sequence"/>
</dbReference>
<keyword evidence="7" id="KW-0798">TonB box</keyword>
<evidence type="ECO:0000256" key="1">
    <source>
        <dbReference type="ARBA" id="ARBA00022448"/>
    </source>
</evidence>
<dbReference type="InterPro" id="IPR012910">
    <property type="entry name" value="Plug_dom"/>
</dbReference>
<comment type="similarity">
    <text evidence="6 7">Belongs to the TonB-dependent receptor family.</text>
</comment>
<dbReference type="PROSITE" id="PS52016">
    <property type="entry name" value="TONB_DEPENDENT_REC_3"/>
    <property type="match status" value="1"/>
</dbReference>
<keyword evidence="6" id="KW-1134">Transmembrane beta strand</keyword>
<dbReference type="Gene3D" id="2.170.130.10">
    <property type="entry name" value="TonB-dependent receptor, plug domain"/>
    <property type="match status" value="1"/>
</dbReference>
<evidence type="ECO:0000256" key="4">
    <source>
        <dbReference type="ARBA" id="ARBA00023136"/>
    </source>
</evidence>
<keyword evidence="6" id="KW-0812">Transmembrane</keyword>
<accession>A0A1H4FRY2</accession>
<dbReference type="SUPFAM" id="SSF49464">
    <property type="entry name" value="Carboxypeptidase regulatory domain-like"/>
    <property type="match status" value="1"/>
</dbReference>
<dbReference type="InterPro" id="IPR011662">
    <property type="entry name" value="Secretin/TonB_short_N"/>
</dbReference>
<evidence type="ECO:0000256" key="5">
    <source>
        <dbReference type="ARBA" id="ARBA00023237"/>
    </source>
</evidence>
<keyword evidence="3" id="KW-0408">Iron</keyword>
<dbReference type="NCBIfam" id="TIGR04057">
    <property type="entry name" value="SusC_RagA_signa"/>
    <property type="match status" value="1"/>
</dbReference>
<evidence type="ECO:0000256" key="7">
    <source>
        <dbReference type="RuleBase" id="RU003357"/>
    </source>
</evidence>
<proteinExistence type="inferred from homology"/>
<dbReference type="InterPro" id="IPR000531">
    <property type="entry name" value="Beta-barrel_TonB"/>
</dbReference>
<evidence type="ECO:0000313" key="12">
    <source>
        <dbReference type="Proteomes" id="UP000196036"/>
    </source>
</evidence>
<dbReference type="InterPro" id="IPR039426">
    <property type="entry name" value="TonB-dep_rcpt-like"/>
</dbReference>
<keyword evidence="5 6" id="KW-0998">Cell outer membrane</keyword>
<keyword evidence="2" id="KW-0406">Ion transport</keyword>
<evidence type="ECO:0000256" key="3">
    <source>
        <dbReference type="ARBA" id="ARBA00023004"/>
    </source>
</evidence>
<dbReference type="Pfam" id="PF00593">
    <property type="entry name" value="TonB_dep_Rec_b-barrel"/>
    <property type="match status" value="1"/>
</dbReference>
<keyword evidence="4 6" id="KW-0472">Membrane</keyword>
<dbReference type="SUPFAM" id="SSF56935">
    <property type="entry name" value="Porins"/>
    <property type="match status" value="1"/>
</dbReference>
<reference evidence="10 11" key="1">
    <citation type="submission" date="2016-10" db="EMBL/GenBank/DDBJ databases">
        <authorList>
            <person name="de Groot N.N."/>
        </authorList>
    </citation>
    <scope>NUCLEOTIDE SEQUENCE [LARGE SCALE GENOMIC DNA]</scope>
    <source>
        <strain evidence="10 11">NLAE-zl-G339</strain>
    </source>
</reference>
<gene>
    <name evidence="9" type="ORF">B5E52_03145</name>
    <name evidence="10" type="ORF">SAMN04487924_12235</name>
</gene>
<evidence type="ECO:0000313" key="9">
    <source>
        <dbReference type="EMBL" id="OUQ73527.1"/>
    </source>
</evidence>